<keyword evidence="3" id="KW-1003">Cell membrane</keyword>
<dbReference type="Pfam" id="PF00005">
    <property type="entry name" value="ABC_tran"/>
    <property type="match status" value="2"/>
</dbReference>
<proteinExistence type="inferred from homology"/>
<evidence type="ECO:0000256" key="3">
    <source>
        <dbReference type="ARBA" id="ARBA00022475"/>
    </source>
</evidence>
<dbReference type="SMART" id="SM00382">
    <property type="entry name" value="AAA"/>
    <property type="match status" value="2"/>
</dbReference>
<evidence type="ECO:0000259" key="10">
    <source>
        <dbReference type="PROSITE" id="PS50893"/>
    </source>
</evidence>
<dbReference type="Proteomes" id="UP000324738">
    <property type="component" value="Unassembled WGS sequence"/>
</dbReference>
<dbReference type="SUPFAM" id="SSF52540">
    <property type="entry name" value="P-loop containing nucleoside triphosphate hydrolases"/>
    <property type="match status" value="2"/>
</dbReference>
<comment type="caution">
    <text evidence="11">The sequence shown here is derived from an EMBL/GenBank/DDBJ whole genome shotgun (WGS) entry which is preliminary data.</text>
</comment>
<dbReference type="AlphaFoldDB" id="A0A5B0DYJ4"/>
<dbReference type="PROSITE" id="PS50893">
    <property type="entry name" value="ABC_TRANSPORTER_2"/>
    <property type="match status" value="2"/>
</dbReference>
<dbReference type="InterPro" id="IPR017871">
    <property type="entry name" value="ABC_transporter-like_CS"/>
</dbReference>
<keyword evidence="4" id="KW-0762">Sugar transport</keyword>
<evidence type="ECO:0000313" key="12">
    <source>
        <dbReference type="Proteomes" id="UP000324738"/>
    </source>
</evidence>
<evidence type="ECO:0000256" key="1">
    <source>
        <dbReference type="ARBA" id="ARBA00005417"/>
    </source>
</evidence>
<dbReference type="PANTHER" id="PTHR43790">
    <property type="entry name" value="CARBOHYDRATE TRANSPORT ATP-BINDING PROTEIN MG119-RELATED"/>
    <property type="match status" value="1"/>
</dbReference>
<dbReference type="PANTHER" id="PTHR43790:SF1">
    <property type="entry name" value="XYLOSE IMPORT ATP-BINDING PROTEIN XYLG"/>
    <property type="match status" value="1"/>
</dbReference>
<feature type="domain" description="ABC transporter" evidence="10">
    <location>
        <begin position="17"/>
        <end position="253"/>
    </location>
</feature>
<reference evidence="11 12" key="1">
    <citation type="submission" date="2019-08" db="EMBL/GenBank/DDBJ databases">
        <title>Aureimonas fodiniaquatilis sp. nov., isolated from a coal mine wastewater.</title>
        <authorList>
            <person name="Kim W."/>
        </authorList>
    </citation>
    <scope>NUCLEOTIDE SEQUENCE [LARGE SCALE GENOMIC DNA]</scope>
    <source>
        <strain evidence="11 12">CAU 1482</strain>
    </source>
</reference>
<dbReference type="RefSeq" id="WP_149297079.1">
    <property type="nucleotide sequence ID" value="NZ_VTWH01000001.1"/>
</dbReference>
<dbReference type="GO" id="GO:0016887">
    <property type="term" value="F:ATP hydrolysis activity"/>
    <property type="evidence" value="ECO:0007669"/>
    <property type="project" value="InterPro"/>
</dbReference>
<dbReference type="GO" id="GO:0005524">
    <property type="term" value="F:ATP binding"/>
    <property type="evidence" value="ECO:0007669"/>
    <property type="project" value="UniProtKB-KW"/>
</dbReference>
<dbReference type="OrthoDB" id="9805029at2"/>
<evidence type="ECO:0000256" key="2">
    <source>
        <dbReference type="ARBA" id="ARBA00022448"/>
    </source>
</evidence>
<gene>
    <name evidence="11" type="ORF">FPY71_01860</name>
</gene>
<comment type="similarity">
    <text evidence="1">Belongs to the ABC transporter superfamily.</text>
</comment>
<dbReference type="CDD" id="cd03216">
    <property type="entry name" value="ABC_Carb_Monos_I"/>
    <property type="match status" value="1"/>
</dbReference>
<protein>
    <submittedName>
        <fullName evidence="11">Sugar ABC transporter ATP-binding protein</fullName>
    </submittedName>
</protein>
<keyword evidence="8" id="KW-1278">Translocase</keyword>
<dbReference type="InterPro" id="IPR003593">
    <property type="entry name" value="AAA+_ATPase"/>
</dbReference>
<keyword evidence="12" id="KW-1185">Reference proteome</keyword>
<evidence type="ECO:0000256" key="6">
    <source>
        <dbReference type="ARBA" id="ARBA00022741"/>
    </source>
</evidence>
<dbReference type="InterPro" id="IPR003439">
    <property type="entry name" value="ABC_transporter-like_ATP-bd"/>
</dbReference>
<evidence type="ECO:0000256" key="4">
    <source>
        <dbReference type="ARBA" id="ARBA00022597"/>
    </source>
</evidence>
<evidence type="ECO:0000256" key="8">
    <source>
        <dbReference type="ARBA" id="ARBA00022967"/>
    </source>
</evidence>
<evidence type="ECO:0000256" key="7">
    <source>
        <dbReference type="ARBA" id="ARBA00022840"/>
    </source>
</evidence>
<dbReference type="PROSITE" id="PS00211">
    <property type="entry name" value="ABC_TRANSPORTER_1"/>
    <property type="match status" value="1"/>
</dbReference>
<evidence type="ECO:0000313" key="11">
    <source>
        <dbReference type="EMBL" id="KAA0971897.1"/>
    </source>
</evidence>
<accession>A0A5B0DYJ4</accession>
<keyword evidence="7 11" id="KW-0067">ATP-binding</keyword>
<keyword evidence="2" id="KW-0813">Transport</keyword>
<feature type="domain" description="ABC transporter" evidence="10">
    <location>
        <begin position="267"/>
        <end position="510"/>
    </location>
</feature>
<dbReference type="EMBL" id="VTWH01000001">
    <property type="protein sequence ID" value="KAA0971897.1"/>
    <property type="molecule type" value="Genomic_DNA"/>
</dbReference>
<sequence length="511" mass="55253">MIEADRHSGHAGRAPLLRVVDIVKNYGGIRALSGVSLDVAAGEVISLAGENGSGKSTLIRAIAGIERPDSGGIFIDGVDWTQRPPSDRIDAGVQIIYQDFAPLPNLTAGENIWLPRQISQGRRIVARREGMALAREVLADMKVDIDLDRDLEELSVAHKQVVAIARALAHKARLLIMDEPTTALTHREVEQLFTLIRRLAANGMGFIFVSHKLQEVSEIAERAVVLRNGKVHLSAPLSQLNEADIQRAMTGREISAKRYERGPVAAVSTPRLEVSGLSRAGQYEHIGFSLQPGEILGLAGLMGAGRTALAKSIFGIAPAQAGSLKVDGQATAIGSVADALAARIAYVPEDRLSEGLFLNFSIRDNIVVRAVERLTDRFGWLTGARKSKEAYHWIDRLTIKAASDKAPVSSLSGGNQQRVVLAKWLASNPSILILNRPSVGVDVGSKSDLHEVVVELANDGLGVIVISDDLPELMQLCDRILVLRNGRIVAERQIPETPELEILDIINETHS</sequence>
<keyword evidence="6" id="KW-0547">Nucleotide-binding</keyword>
<name>A0A5B0DYJ4_9HYPH</name>
<keyword evidence="5" id="KW-0677">Repeat</keyword>
<dbReference type="InterPro" id="IPR027417">
    <property type="entry name" value="P-loop_NTPase"/>
</dbReference>
<organism evidence="11 12">
    <name type="scientific">Aureimonas fodinaquatilis</name>
    <dbReference type="NCBI Taxonomy" id="2565783"/>
    <lineage>
        <taxon>Bacteria</taxon>
        <taxon>Pseudomonadati</taxon>
        <taxon>Pseudomonadota</taxon>
        <taxon>Alphaproteobacteria</taxon>
        <taxon>Hyphomicrobiales</taxon>
        <taxon>Aurantimonadaceae</taxon>
        <taxon>Aureimonas</taxon>
    </lineage>
</organism>
<keyword evidence="9" id="KW-0472">Membrane</keyword>
<dbReference type="CDD" id="cd03215">
    <property type="entry name" value="ABC_Carb_Monos_II"/>
    <property type="match status" value="1"/>
</dbReference>
<evidence type="ECO:0000256" key="9">
    <source>
        <dbReference type="ARBA" id="ARBA00023136"/>
    </source>
</evidence>
<dbReference type="InterPro" id="IPR050107">
    <property type="entry name" value="ABC_carbohydrate_import_ATPase"/>
</dbReference>
<evidence type="ECO:0000256" key="5">
    <source>
        <dbReference type="ARBA" id="ARBA00022737"/>
    </source>
</evidence>
<dbReference type="Gene3D" id="3.40.50.300">
    <property type="entry name" value="P-loop containing nucleotide triphosphate hydrolases"/>
    <property type="match status" value="2"/>
</dbReference>